<dbReference type="SMART" id="SM00448">
    <property type="entry name" value="REC"/>
    <property type="match status" value="1"/>
</dbReference>
<dbReference type="InterPro" id="IPR003661">
    <property type="entry name" value="HisK_dim/P_dom"/>
</dbReference>
<dbReference type="PRINTS" id="PR00038">
    <property type="entry name" value="HTHLUXR"/>
</dbReference>
<name>A0A1N6JNY5_9BACT</name>
<dbReference type="GO" id="GO:0006355">
    <property type="term" value="P:regulation of DNA-templated transcription"/>
    <property type="evidence" value="ECO:0007669"/>
    <property type="project" value="InterPro"/>
</dbReference>
<keyword evidence="3 5" id="KW-0597">Phosphoprotein</keyword>
<organism evidence="11 12">
    <name type="scientific">Chitinophaga niabensis</name>
    <dbReference type="NCBI Taxonomy" id="536979"/>
    <lineage>
        <taxon>Bacteria</taxon>
        <taxon>Pseudomonadati</taxon>
        <taxon>Bacteroidota</taxon>
        <taxon>Chitinophagia</taxon>
        <taxon>Chitinophagales</taxon>
        <taxon>Chitinophagaceae</taxon>
        <taxon>Chitinophaga</taxon>
    </lineage>
</organism>
<keyword evidence="11" id="KW-0418">Kinase</keyword>
<evidence type="ECO:0000259" key="8">
    <source>
        <dbReference type="PROSITE" id="PS50043"/>
    </source>
</evidence>
<dbReference type="Gene3D" id="3.30.565.10">
    <property type="entry name" value="Histidine kinase-like ATPase, C-terminal domain"/>
    <property type="match status" value="1"/>
</dbReference>
<dbReference type="SUPFAM" id="SSF46894">
    <property type="entry name" value="C-terminal effector domain of the bipartite response regulators"/>
    <property type="match status" value="1"/>
</dbReference>
<reference evidence="11 12" key="1">
    <citation type="submission" date="2016-11" db="EMBL/GenBank/DDBJ databases">
        <authorList>
            <person name="Jaros S."/>
            <person name="Januszkiewicz K."/>
            <person name="Wedrychowicz H."/>
        </authorList>
    </citation>
    <scope>NUCLEOTIDE SEQUENCE [LARGE SCALE GENOMIC DNA]</scope>
    <source>
        <strain evidence="11 12">DSM 24787</strain>
    </source>
</reference>
<dbReference type="Gene3D" id="1.10.10.10">
    <property type="entry name" value="Winged helix-like DNA-binding domain superfamily/Winged helix DNA-binding domain"/>
    <property type="match status" value="1"/>
</dbReference>
<keyword evidence="11" id="KW-0808">Transferase</keyword>
<dbReference type="InterPro" id="IPR000792">
    <property type="entry name" value="Tscrpt_reg_LuxR_C"/>
</dbReference>
<dbReference type="InterPro" id="IPR003594">
    <property type="entry name" value="HATPase_dom"/>
</dbReference>
<dbReference type="STRING" id="536979.SAMN04488055_4224"/>
<dbReference type="Proteomes" id="UP000185003">
    <property type="component" value="Unassembled WGS sequence"/>
</dbReference>
<dbReference type="InterPro" id="IPR016032">
    <property type="entry name" value="Sig_transdc_resp-reg_C-effctor"/>
</dbReference>
<feature type="transmembrane region" description="Helical" evidence="7">
    <location>
        <begin position="105"/>
        <end position="124"/>
    </location>
</feature>
<feature type="transmembrane region" description="Helical" evidence="7">
    <location>
        <begin position="43"/>
        <end position="62"/>
    </location>
</feature>
<feature type="transmembrane region" description="Helical" evidence="7">
    <location>
        <begin position="173"/>
        <end position="191"/>
    </location>
</feature>
<dbReference type="Pfam" id="PF00072">
    <property type="entry name" value="Response_reg"/>
    <property type="match status" value="1"/>
</dbReference>
<dbReference type="GO" id="GO:0003677">
    <property type="term" value="F:DNA binding"/>
    <property type="evidence" value="ECO:0007669"/>
    <property type="project" value="UniProtKB-KW"/>
</dbReference>
<evidence type="ECO:0000259" key="10">
    <source>
        <dbReference type="PROSITE" id="PS50110"/>
    </source>
</evidence>
<dbReference type="PANTHER" id="PTHR43547:SF2">
    <property type="entry name" value="HYBRID SIGNAL TRANSDUCTION HISTIDINE KINASE C"/>
    <property type="match status" value="1"/>
</dbReference>
<dbReference type="RefSeq" id="WP_074241592.1">
    <property type="nucleotide sequence ID" value="NZ_FSRA01000002.1"/>
</dbReference>
<feature type="transmembrane region" description="Helical" evidence="7">
    <location>
        <begin position="136"/>
        <end position="153"/>
    </location>
</feature>
<dbReference type="InterPro" id="IPR036890">
    <property type="entry name" value="HATPase_C_sf"/>
</dbReference>
<dbReference type="SMART" id="SM00421">
    <property type="entry name" value="HTH_LUXR"/>
    <property type="match status" value="1"/>
</dbReference>
<dbReference type="Gene3D" id="1.10.287.130">
    <property type="match status" value="1"/>
</dbReference>
<keyword evidence="6" id="KW-0175">Coiled coil</keyword>
<evidence type="ECO:0000313" key="11">
    <source>
        <dbReference type="EMBL" id="SIO46010.1"/>
    </source>
</evidence>
<dbReference type="SMART" id="SM00387">
    <property type="entry name" value="HATPase_c"/>
    <property type="match status" value="1"/>
</dbReference>
<feature type="transmembrane region" description="Helical" evidence="7">
    <location>
        <begin position="6"/>
        <end position="31"/>
    </location>
</feature>
<keyword evidence="7" id="KW-0812">Transmembrane</keyword>
<feature type="domain" description="Histidine kinase" evidence="9">
    <location>
        <begin position="261"/>
        <end position="475"/>
    </location>
</feature>
<dbReference type="PROSITE" id="PS00622">
    <property type="entry name" value="HTH_LUXR_1"/>
    <property type="match status" value="1"/>
</dbReference>
<evidence type="ECO:0000313" key="12">
    <source>
        <dbReference type="Proteomes" id="UP000185003"/>
    </source>
</evidence>
<evidence type="ECO:0000256" key="3">
    <source>
        <dbReference type="ARBA" id="ARBA00022553"/>
    </source>
</evidence>
<dbReference type="CDD" id="cd00075">
    <property type="entry name" value="HATPase"/>
    <property type="match status" value="1"/>
</dbReference>
<evidence type="ECO:0000256" key="1">
    <source>
        <dbReference type="ARBA" id="ARBA00000085"/>
    </source>
</evidence>
<keyword evidence="7" id="KW-0472">Membrane</keyword>
<dbReference type="GO" id="GO:0000155">
    <property type="term" value="F:phosphorelay sensor kinase activity"/>
    <property type="evidence" value="ECO:0007669"/>
    <property type="project" value="InterPro"/>
</dbReference>
<keyword evidence="7" id="KW-1133">Transmembrane helix</keyword>
<keyword evidence="12" id="KW-1185">Reference proteome</keyword>
<comment type="catalytic activity">
    <reaction evidence="1">
        <text>ATP + protein L-histidine = ADP + protein N-phospho-L-histidine.</text>
        <dbReference type="EC" id="2.7.13.3"/>
    </reaction>
</comment>
<dbReference type="SUPFAM" id="SSF55874">
    <property type="entry name" value="ATPase domain of HSP90 chaperone/DNA topoisomerase II/histidine kinase"/>
    <property type="match status" value="1"/>
</dbReference>
<dbReference type="InterPro" id="IPR036097">
    <property type="entry name" value="HisK_dim/P_sf"/>
</dbReference>
<feature type="coiled-coil region" evidence="6">
    <location>
        <begin position="220"/>
        <end position="254"/>
    </location>
</feature>
<dbReference type="InterPro" id="IPR011006">
    <property type="entry name" value="CheY-like_superfamily"/>
</dbReference>
<dbReference type="PROSITE" id="PS50043">
    <property type="entry name" value="HTH_LUXR_2"/>
    <property type="match status" value="1"/>
</dbReference>
<dbReference type="AlphaFoldDB" id="A0A1N6JNY5"/>
<evidence type="ECO:0000256" key="4">
    <source>
        <dbReference type="ARBA" id="ARBA00023125"/>
    </source>
</evidence>
<feature type="domain" description="Response regulatory" evidence="10">
    <location>
        <begin position="512"/>
        <end position="629"/>
    </location>
</feature>
<dbReference type="EC" id="2.7.13.3" evidence="2"/>
<proteinExistence type="predicted"/>
<dbReference type="InterPro" id="IPR005467">
    <property type="entry name" value="His_kinase_dom"/>
</dbReference>
<dbReference type="PROSITE" id="PS50110">
    <property type="entry name" value="RESPONSE_REGULATORY"/>
    <property type="match status" value="1"/>
</dbReference>
<dbReference type="PANTHER" id="PTHR43547">
    <property type="entry name" value="TWO-COMPONENT HISTIDINE KINASE"/>
    <property type="match status" value="1"/>
</dbReference>
<gene>
    <name evidence="11" type="ORF">SAMN04488055_4224</name>
</gene>
<evidence type="ECO:0000256" key="7">
    <source>
        <dbReference type="SAM" id="Phobius"/>
    </source>
</evidence>
<dbReference type="SUPFAM" id="SSF52172">
    <property type="entry name" value="CheY-like"/>
    <property type="match status" value="1"/>
</dbReference>
<dbReference type="EMBL" id="FSRA01000002">
    <property type="protein sequence ID" value="SIO46010.1"/>
    <property type="molecule type" value="Genomic_DNA"/>
</dbReference>
<evidence type="ECO:0000256" key="6">
    <source>
        <dbReference type="SAM" id="Coils"/>
    </source>
</evidence>
<feature type="modified residue" description="4-aspartylphosphate" evidence="5">
    <location>
        <position position="562"/>
    </location>
</feature>
<sequence length="729" mass="84177">MLLPPIHVNFVILAIIVLEIAIFFNQFLFFLARKHEKNRKYHMILTVLLILYNIGENLFVLPDPLFPVPIMVQNIVSESTGYFVTMYIPFYCYKTLELKGLRFHGRYGFLFLLIPVGFLYLIYYPLTNDFDFVLNYAYYLPACYAVTALVAAYRAIRSKYKEDGDNKSYRQRLWIFWVVVVWCASPAIDLISTAEKWLLGALFNNLNFILLSSFFMVKSVRKFMEERDQLREAKDTLTQKVKEKTYQLERSNEQRTNALVNLVHETKTPLTLIKNYLEEYINKYGYKEELGIVKNNIDKLNKDISNLFDLERYNKGFEIYNHNQVANFSRILKDDLVLFKNYCRNKNITLRESITENIFIKADPGAINGIVVNLTENAIKYTNEGGQINIELTTEGNKIIFIVSDNGIGITRELHERIFEPYYQINSEKGGFQGMGLGLPIVKKTVNDLLGDIVIESNPENGPGTKIRVILLKYEQQEKEEISQAYNVNNYAGLEISKLSIADSIYDEKKQTVMIVEDNTTMVSYLFKKLSPKYNITVAFNGTEALLKMREYPVLPDLIISDVMMDKLDGFKLAKILTEDPEYKHIPFIFLSAKHTPQDRAQGLKLGAIDFIQKPFSSDELILKVSSVLENTAKQKHAFYDNAIKALKTGGHLDFKQKDPTSKFEQNCKAYQLTPREIDITKLISEGYSYKQIGDTLFIAERTVKKHVQNIFEKVAITNKVQLINKLES</sequence>
<evidence type="ECO:0000259" key="9">
    <source>
        <dbReference type="PROSITE" id="PS50109"/>
    </source>
</evidence>
<evidence type="ECO:0000256" key="2">
    <source>
        <dbReference type="ARBA" id="ARBA00012438"/>
    </source>
</evidence>
<feature type="domain" description="HTH luxR-type" evidence="8">
    <location>
        <begin position="666"/>
        <end position="729"/>
    </location>
</feature>
<dbReference type="InterPro" id="IPR036388">
    <property type="entry name" value="WH-like_DNA-bd_sf"/>
</dbReference>
<dbReference type="CDD" id="cd06170">
    <property type="entry name" value="LuxR_C_like"/>
    <property type="match status" value="1"/>
</dbReference>
<dbReference type="OrthoDB" id="9797097at2"/>
<keyword evidence="4" id="KW-0238">DNA-binding</keyword>
<feature type="transmembrane region" description="Helical" evidence="7">
    <location>
        <begin position="74"/>
        <end position="93"/>
    </location>
</feature>
<dbReference type="InterPro" id="IPR004358">
    <property type="entry name" value="Sig_transdc_His_kin-like_C"/>
</dbReference>
<protein>
    <recommendedName>
        <fullName evidence="2">histidine kinase</fullName>
        <ecNumber evidence="2">2.7.13.3</ecNumber>
    </recommendedName>
</protein>
<accession>A0A1N6JNY5</accession>
<evidence type="ECO:0000256" key="5">
    <source>
        <dbReference type="PROSITE-ProRule" id="PRU00169"/>
    </source>
</evidence>
<dbReference type="PROSITE" id="PS50109">
    <property type="entry name" value="HIS_KIN"/>
    <property type="match status" value="1"/>
</dbReference>
<dbReference type="PRINTS" id="PR00344">
    <property type="entry name" value="BCTRLSENSOR"/>
</dbReference>
<dbReference type="SUPFAM" id="SSF47384">
    <property type="entry name" value="Homodimeric domain of signal transducing histidine kinase"/>
    <property type="match status" value="1"/>
</dbReference>
<dbReference type="InterPro" id="IPR001789">
    <property type="entry name" value="Sig_transdc_resp-reg_receiver"/>
</dbReference>
<dbReference type="Pfam" id="PF00196">
    <property type="entry name" value="GerE"/>
    <property type="match status" value="1"/>
</dbReference>
<dbReference type="Pfam" id="PF02518">
    <property type="entry name" value="HATPase_c"/>
    <property type="match status" value="1"/>
</dbReference>
<dbReference type="Gene3D" id="3.40.50.2300">
    <property type="match status" value="1"/>
</dbReference>
<dbReference type="CDD" id="cd00082">
    <property type="entry name" value="HisKA"/>
    <property type="match status" value="1"/>
</dbReference>